<evidence type="ECO:0000256" key="11">
    <source>
        <dbReference type="ARBA" id="ARBA00023306"/>
    </source>
</evidence>
<dbReference type="InterPro" id="IPR036615">
    <property type="entry name" value="Mur_ligase_C_dom_sf"/>
</dbReference>
<dbReference type="GO" id="GO:0009252">
    <property type="term" value="P:peptidoglycan biosynthetic process"/>
    <property type="evidence" value="ECO:0007669"/>
    <property type="project" value="UniProtKB-UniRule"/>
</dbReference>
<evidence type="ECO:0000256" key="1">
    <source>
        <dbReference type="ARBA" id="ARBA00001933"/>
    </source>
</evidence>
<dbReference type="PROSITE" id="PS00395">
    <property type="entry name" value="ALANINE_RACEMASE"/>
    <property type="match status" value="1"/>
</dbReference>
<evidence type="ECO:0000256" key="14">
    <source>
        <dbReference type="HAMAP-Rule" id="MF_02019"/>
    </source>
</evidence>
<dbReference type="GO" id="GO:0051301">
    <property type="term" value="P:cell division"/>
    <property type="evidence" value="ECO:0007669"/>
    <property type="project" value="UniProtKB-KW"/>
</dbReference>
<dbReference type="AlphaFoldDB" id="A0A926DVV6"/>
<dbReference type="InterPro" id="IPR000713">
    <property type="entry name" value="Mur_ligase_N"/>
</dbReference>
<sequence length="859" mass="94803">MISITLAQLAEYTKGRLLDAQTSTARIHGVSIDTRSTQPGQLFVPLLGAQTDGHQYLQRAEEAGAGASLWQEDHPIPEHHLPLLLVPDTLQALWDLAAAYRNQVNPRVIAITGSNGKTTVKDLTASLLATRYRTHKTPGNYNSLTGLPLTILGMDEDTQALVLEMGMESLGEIRTLSRIATPDAAIITNIGEAHLEALGSRQNIAKAKLEILEGLKPHGLLIYCGDEPLLKNPIKAGTSNRFRCITFGASPYNDCIPHLQSMSLHGLSMELDGRTYELPLLGSCQIYNAAAAILCARAFHVADEQMNEGFAKLQKTGMRSELLDLGKYTILNDCYKSNPSSLWEAIKLFYSFQGYQRKIAVLGDMNGLGESGPMFHKRAGGWLHPDKVDYVLTFGELSRLMAQSANFPEGRILSFTDFSALVEALTPLLIPGTLLLVKGSRENALERLIQHLQTPDMFLQRESRVEIDLDAIIDNTRQIRRFLPSHTKLFVAVKADAYGHGDLPVSQAVLEGGADGLVVSILQEALYLRRGGINAPILILSPILPQDAPLAARQDFCVTVFQTDWLKKAAALWPKDLHAPLKLHIKIDTGLGRLGVRSCGELAALTDTIQSLSKQGIPFVVDGCYTHFATANHPDPTYYRRQMQQFDEMRSYLRDAGISIAHYHCANSAAALQYPETRLDLVRMGVAIFGIYPSPQIKATCPLHLKTALSVHTRLLSVKKVEKGNCVGYDNGFVAEEDSWVGILPMGYADGYFRIFQGFHVLVDGQYIPIIGKICMDQTMVLLPRQYEPGTEVVILGEQGSNAVTLEDMADYIGSVPQEIPSMFTYRLPRIYYRNGVPVQVIDHRLWPAEPVLEAKEIS</sequence>
<comment type="similarity">
    <text evidence="13">Belongs to the alanine racemase family.</text>
</comment>
<evidence type="ECO:0000256" key="7">
    <source>
        <dbReference type="ARBA" id="ARBA00022898"/>
    </source>
</evidence>
<comment type="pathway">
    <text evidence="14">Cell wall biogenesis; peptidoglycan biosynthesis.</text>
</comment>
<dbReference type="GO" id="GO:0008360">
    <property type="term" value="P:regulation of cell shape"/>
    <property type="evidence" value="ECO:0007669"/>
    <property type="project" value="UniProtKB-KW"/>
</dbReference>
<dbReference type="Gene3D" id="3.40.1390.10">
    <property type="entry name" value="MurE/MurF, N-terminal domain"/>
    <property type="match status" value="1"/>
</dbReference>
<dbReference type="NCBIfam" id="TIGR00492">
    <property type="entry name" value="alr"/>
    <property type="match status" value="1"/>
</dbReference>
<dbReference type="CDD" id="cd00430">
    <property type="entry name" value="PLPDE_III_AR"/>
    <property type="match status" value="1"/>
</dbReference>
<keyword evidence="9 14" id="KW-0573">Peptidoglycan synthesis</keyword>
<evidence type="ECO:0000256" key="16">
    <source>
        <dbReference type="PIRSR" id="PIRSR600821-52"/>
    </source>
</evidence>
<keyword evidence="8 14" id="KW-0133">Cell shape</keyword>
<comment type="catalytic activity">
    <reaction evidence="13">
        <text>L-alanine = D-alanine</text>
        <dbReference type="Rhea" id="RHEA:20249"/>
        <dbReference type="ChEBI" id="CHEBI:57416"/>
        <dbReference type="ChEBI" id="CHEBI:57972"/>
        <dbReference type="EC" id="5.1.1.1"/>
    </reaction>
</comment>
<dbReference type="GO" id="GO:0071555">
    <property type="term" value="P:cell wall organization"/>
    <property type="evidence" value="ECO:0007669"/>
    <property type="project" value="UniProtKB-KW"/>
</dbReference>
<dbReference type="PANTHER" id="PTHR43024">
    <property type="entry name" value="UDP-N-ACETYLMURAMOYL-TRIPEPTIDE--D-ALANYL-D-ALANINE LIGASE"/>
    <property type="match status" value="1"/>
</dbReference>
<keyword evidence="4 14" id="KW-0132">Cell division</keyword>
<keyword evidence="10 13" id="KW-0413">Isomerase</keyword>
<dbReference type="GO" id="GO:0005737">
    <property type="term" value="C:cytoplasm"/>
    <property type="evidence" value="ECO:0007669"/>
    <property type="project" value="UniProtKB-SubCell"/>
</dbReference>
<evidence type="ECO:0000256" key="12">
    <source>
        <dbReference type="ARBA" id="ARBA00023316"/>
    </source>
</evidence>
<dbReference type="Pfam" id="PF01225">
    <property type="entry name" value="Mur_ligase"/>
    <property type="match status" value="1"/>
</dbReference>
<keyword evidence="6 14" id="KW-0067">ATP-binding</keyword>
<dbReference type="Gene3D" id="3.90.190.20">
    <property type="entry name" value="Mur ligase, C-terminal domain"/>
    <property type="match status" value="1"/>
</dbReference>
<dbReference type="InterPro" id="IPR029066">
    <property type="entry name" value="PLP-binding_barrel"/>
</dbReference>
<dbReference type="EC" id="6.3.2.10" evidence="14"/>
<dbReference type="SUPFAM" id="SSF63418">
    <property type="entry name" value="MurE/MurF N-terminal domain"/>
    <property type="match status" value="1"/>
</dbReference>
<evidence type="ECO:0000256" key="2">
    <source>
        <dbReference type="ARBA" id="ARBA00022490"/>
    </source>
</evidence>
<evidence type="ECO:0000256" key="13">
    <source>
        <dbReference type="HAMAP-Rule" id="MF_01201"/>
    </source>
</evidence>
<feature type="binding site" evidence="13 16">
    <location>
        <position position="593"/>
    </location>
    <ligand>
        <name>substrate</name>
    </ligand>
</feature>
<keyword evidence="7 13" id="KW-0663">Pyridoxal phosphate</keyword>
<comment type="caution">
    <text evidence="18">The sequence shown here is derived from an EMBL/GenBank/DDBJ whole genome shotgun (WGS) entry which is preliminary data.</text>
</comment>
<dbReference type="PRINTS" id="PR00992">
    <property type="entry name" value="ALARACEMASE"/>
</dbReference>
<dbReference type="InterPro" id="IPR051046">
    <property type="entry name" value="MurCDEF_CellWall_CoF430Synth"/>
</dbReference>
<reference evidence="18" key="1">
    <citation type="submission" date="2020-08" db="EMBL/GenBank/DDBJ databases">
        <title>Genome public.</title>
        <authorList>
            <person name="Liu C."/>
            <person name="Sun Q."/>
        </authorList>
    </citation>
    <scope>NUCLEOTIDE SEQUENCE</scope>
    <source>
        <strain evidence="18">NSJ-32</strain>
    </source>
</reference>
<dbReference type="InterPro" id="IPR035911">
    <property type="entry name" value="MurE/MurF_N"/>
</dbReference>
<dbReference type="HAMAP" id="MF_02019">
    <property type="entry name" value="MurF"/>
    <property type="match status" value="1"/>
</dbReference>
<feature type="active site" description="Proton acceptor; specific for L-alanine" evidence="13">
    <location>
        <position position="729"/>
    </location>
</feature>
<evidence type="ECO:0000313" key="18">
    <source>
        <dbReference type="EMBL" id="MBC8545036.1"/>
    </source>
</evidence>
<evidence type="ECO:0000256" key="10">
    <source>
        <dbReference type="ARBA" id="ARBA00023235"/>
    </source>
</evidence>
<name>A0A926DVV6_9FIRM</name>
<evidence type="ECO:0000256" key="9">
    <source>
        <dbReference type="ARBA" id="ARBA00022984"/>
    </source>
</evidence>
<protein>
    <recommendedName>
        <fullName evidence="13 14">Multifunctional fusion protein</fullName>
    </recommendedName>
    <domain>
        <recommendedName>
            <fullName evidence="14">UDP-N-acetylmuramoyl-tripeptide--D-alanyl-D-alanine ligase</fullName>
            <ecNumber evidence="14">6.3.2.10</ecNumber>
        </recommendedName>
        <alternativeName>
            <fullName evidence="14">D-alanyl-D-alanine-adding enzyme</fullName>
        </alternativeName>
    </domain>
    <domain>
        <recommendedName>
            <fullName evidence="13">Alanine racemase</fullName>
            <ecNumber evidence="13">5.1.1.1</ecNumber>
        </recommendedName>
    </domain>
</protein>
<dbReference type="GO" id="GO:0005524">
    <property type="term" value="F:ATP binding"/>
    <property type="evidence" value="ECO:0007669"/>
    <property type="project" value="UniProtKB-UniRule"/>
</dbReference>
<evidence type="ECO:0000313" key="19">
    <source>
        <dbReference type="Proteomes" id="UP000657006"/>
    </source>
</evidence>
<dbReference type="GO" id="GO:0008784">
    <property type="term" value="F:alanine racemase activity"/>
    <property type="evidence" value="ECO:0007669"/>
    <property type="project" value="UniProtKB-UniRule"/>
</dbReference>
<feature type="binding site" evidence="13 16">
    <location>
        <position position="776"/>
    </location>
    <ligand>
        <name>substrate</name>
    </ligand>
</feature>
<dbReference type="InterPro" id="IPR000821">
    <property type="entry name" value="Ala_racemase"/>
</dbReference>
<dbReference type="HAMAP" id="MF_01201">
    <property type="entry name" value="Ala_racemase"/>
    <property type="match status" value="1"/>
</dbReference>
<evidence type="ECO:0000256" key="8">
    <source>
        <dbReference type="ARBA" id="ARBA00022960"/>
    </source>
</evidence>
<dbReference type="InterPro" id="IPR036565">
    <property type="entry name" value="Mur-like_cat_sf"/>
</dbReference>
<comment type="catalytic activity">
    <reaction evidence="14">
        <text>D-alanyl-D-alanine + UDP-N-acetyl-alpha-D-muramoyl-L-alanyl-gamma-D-glutamyl-meso-2,6-diaminopimelate + ATP = UDP-N-acetyl-alpha-D-muramoyl-L-alanyl-gamma-D-glutamyl-meso-2,6-diaminopimeloyl-D-alanyl-D-alanine + ADP + phosphate + H(+)</text>
        <dbReference type="Rhea" id="RHEA:28374"/>
        <dbReference type="ChEBI" id="CHEBI:15378"/>
        <dbReference type="ChEBI" id="CHEBI:30616"/>
        <dbReference type="ChEBI" id="CHEBI:43474"/>
        <dbReference type="ChEBI" id="CHEBI:57822"/>
        <dbReference type="ChEBI" id="CHEBI:61386"/>
        <dbReference type="ChEBI" id="CHEBI:83905"/>
        <dbReference type="ChEBI" id="CHEBI:456216"/>
        <dbReference type="EC" id="6.3.2.10"/>
    </reaction>
</comment>
<dbReference type="SMART" id="SM01005">
    <property type="entry name" value="Ala_racemase_C"/>
    <property type="match status" value="1"/>
</dbReference>
<dbReference type="Proteomes" id="UP000657006">
    <property type="component" value="Unassembled WGS sequence"/>
</dbReference>
<dbReference type="Gene3D" id="3.40.1190.10">
    <property type="entry name" value="Mur-like, catalytic domain"/>
    <property type="match status" value="1"/>
</dbReference>
<evidence type="ECO:0000256" key="3">
    <source>
        <dbReference type="ARBA" id="ARBA00022598"/>
    </source>
</evidence>
<feature type="binding site" evidence="14">
    <location>
        <begin position="113"/>
        <end position="119"/>
    </location>
    <ligand>
        <name>ATP</name>
        <dbReference type="ChEBI" id="CHEBI:30616"/>
    </ligand>
</feature>
<dbReference type="InterPro" id="IPR009006">
    <property type="entry name" value="Ala_racemase/Decarboxylase_C"/>
</dbReference>
<feature type="modified residue" description="N6-(pyridoxal phosphate)lysine" evidence="13 15">
    <location>
        <position position="494"/>
    </location>
</feature>
<dbReference type="SUPFAM" id="SSF53623">
    <property type="entry name" value="MurD-like peptide ligases, catalytic domain"/>
    <property type="match status" value="1"/>
</dbReference>
<dbReference type="InterPro" id="IPR013221">
    <property type="entry name" value="Mur_ligase_cen"/>
</dbReference>
<evidence type="ECO:0000256" key="6">
    <source>
        <dbReference type="ARBA" id="ARBA00022840"/>
    </source>
</evidence>
<comment type="subcellular location">
    <subcellularLocation>
        <location evidence="14">Cytoplasm</location>
    </subcellularLocation>
</comment>
<comment type="function">
    <text evidence="14">Involved in cell wall formation. Catalyzes the final step in the synthesis of UDP-N-acetylmuramoyl-pentapeptide, the precursor of murein.</text>
</comment>
<gene>
    <name evidence="18" type="primary">alr</name>
    <name evidence="14" type="synonym">murF</name>
    <name evidence="18" type="ORF">H8730_15955</name>
</gene>
<dbReference type="Gene3D" id="3.20.20.10">
    <property type="entry name" value="Alanine racemase"/>
    <property type="match status" value="1"/>
</dbReference>
<dbReference type="SUPFAM" id="SSF51419">
    <property type="entry name" value="PLP-binding barrel"/>
    <property type="match status" value="1"/>
</dbReference>
<dbReference type="Pfam" id="PF01168">
    <property type="entry name" value="Ala_racemase_N"/>
    <property type="match status" value="1"/>
</dbReference>
<comment type="pathway">
    <text evidence="13">Amino-acid biosynthesis; D-alanine biosynthesis; D-alanine from L-alanine: step 1/1.</text>
</comment>
<dbReference type="GO" id="GO:0047480">
    <property type="term" value="F:UDP-N-acetylmuramoyl-tripeptide-D-alanyl-D-alanine ligase activity"/>
    <property type="evidence" value="ECO:0007669"/>
    <property type="project" value="UniProtKB-UniRule"/>
</dbReference>
<evidence type="ECO:0000259" key="17">
    <source>
        <dbReference type="SMART" id="SM01005"/>
    </source>
</evidence>
<comment type="function">
    <text evidence="13">Catalyzes the interconversion of L-alanine and D-alanine. May also act on other amino acids.</text>
</comment>
<dbReference type="InterPro" id="IPR005863">
    <property type="entry name" value="UDP-N-AcMur_synth"/>
</dbReference>
<dbReference type="InterPro" id="IPR020622">
    <property type="entry name" value="Ala_racemase_pyridoxalP-BS"/>
</dbReference>
<dbReference type="GO" id="GO:0030170">
    <property type="term" value="F:pyridoxal phosphate binding"/>
    <property type="evidence" value="ECO:0007669"/>
    <property type="project" value="UniProtKB-UniRule"/>
</dbReference>
<keyword evidence="12 14" id="KW-0961">Cell wall biogenesis/degradation</keyword>
<keyword evidence="19" id="KW-1185">Reference proteome</keyword>
<dbReference type="PANTHER" id="PTHR43024:SF1">
    <property type="entry name" value="UDP-N-ACETYLMURAMOYL-TRIPEPTIDE--D-ALANYL-D-ALANINE LIGASE"/>
    <property type="match status" value="1"/>
</dbReference>
<dbReference type="Pfam" id="PF00842">
    <property type="entry name" value="Ala_racemase_C"/>
    <property type="match status" value="1"/>
</dbReference>
<keyword evidence="2 14" id="KW-0963">Cytoplasm</keyword>
<dbReference type="EC" id="5.1.1.1" evidence="13"/>
<dbReference type="FunFam" id="3.20.20.10:FF:000002">
    <property type="entry name" value="Alanine racemase"/>
    <property type="match status" value="1"/>
</dbReference>
<keyword evidence="3 14" id="KW-0436">Ligase</keyword>
<feature type="active site" description="Proton acceptor; specific for D-alanine" evidence="13">
    <location>
        <position position="494"/>
    </location>
</feature>
<evidence type="ECO:0000256" key="4">
    <source>
        <dbReference type="ARBA" id="ARBA00022618"/>
    </source>
</evidence>
<accession>A0A926DVV6</accession>
<keyword evidence="5 14" id="KW-0547">Nucleotide-binding</keyword>
<feature type="domain" description="Alanine racemase C-terminal" evidence="17">
    <location>
        <begin position="708"/>
        <end position="833"/>
    </location>
</feature>
<dbReference type="SUPFAM" id="SSF50621">
    <property type="entry name" value="Alanine racemase C-terminal domain-like"/>
    <property type="match status" value="1"/>
</dbReference>
<dbReference type="InterPro" id="IPR011079">
    <property type="entry name" value="Ala_racemase_C"/>
</dbReference>
<evidence type="ECO:0000256" key="15">
    <source>
        <dbReference type="PIRSR" id="PIRSR600821-50"/>
    </source>
</evidence>
<dbReference type="InterPro" id="IPR004101">
    <property type="entry name" value="Mur_ligase_C"/>
</dbReference>
<evidence type="ECO:0000256" key="5">
    <source>
        <dbReference type="ARBA" id="ARBA00022741"/>
    </source>
</evidence>
<keyword evidence="11 14" id="KW-0131">Cell cycle</keyword>
<dbReference type="Gene3D" id="2.40.37.10">
    <property type="entry name" value="Lyase, Ornithine Decarboxylase, Chain A, domain 1"/>
    <property type="match status" value="1"/>
</dbReference>
<organism evidence="18 19">
    <name type="scientific">Bianquea renquensis</name>
    <dbReference type="NCBI Taxonomy" id="2763661"/>
    <lineage>
        <taxon>Bacteria</taxon>
        <taxon>Bacillati</taxon>
        <taxon>Bacillota</taxon>
        <taxon>Clostridia</taxon>
        <taxon>Eubacteriales</taxon>
        <taxon>Bianqueaceae</taxon>
        <taxon>Bianquea</taxon>
    </lineage>
</organism>
<proteinExistence type="inferred from homology"/>
<dbReference type="RefSeq" id="WP_177714113.1">
    <property type="nucleotide sequence ID" value="NZ_JACRSQ010000042.1"/>
</dbReference>
<dbReference type="EMBL" id="JACRSQ010000042">
    <property type="protein sequence ID" value="MBC8545036.1"/>
    <property type="molecule type" value="Genomic_DNA"/>
</dbReference>
<dbReference type="SUPFAM" id="SSF53244">
    <property type="entry name" value="MurD-like peptide ligases, peptide-binding domain"/>
    <property type="match status" value="1"/>
</dbReference>
<comment type="similarity">
    <text evidence="14">Belongs to the MurCDEF family. MurF subfamily.</text>
</comment>
<dbReference type="InterPro" id="IPR001608">
    <property type="entry name" value="Ala_racemase_N"/>
</dbReference>
<dbReference type="Pfam" id="PF08245">
    <property type="entry name" value="Mur_ligase_M"/>
    <property type="match status" value="1"/>
</dbReference>
<dbReference type="GO" id="GO:0030632">
    <property type="term" value="P:D-alanine biosynthetic process"/>
    <property type="evidence" value="ECO:0007669"/>
    <property type="project" value="UniProtKB-UniRule"/>
</dbReference>
<dbReference type="NCBIfam" id="TIGR01143">
    <property type="entry name" value="murF"/>
    <property type="match status" value="1"/>
</dbReference>
<comment type="cofactor">
    <cofactor evidence="1 13 15">
        <name>pyridoxal 5'-phosphate</name>
        <dbReference type="ChEBI" id="CHEBI:597326"/>
    </cofactor>
</comment>
<dbReference type="Pfam" id="PF02875">
    <property type="entry name" value="Mur_ligase_C"/>
    <property type="match status" value="1"/>
</dbReference>